<reference evidence="1 2" key="1">
    <citation type="journal article" date="2003" name="Int. J. Syst. Evol. Microbiol.">
        <title>Halobacillus salinus sp. nov., isolated from a salt lake on the coast of the East Sea in Korea.</title>
        <authorList>
            <person name="Yoon J.H."/>
            <person name="Kang K.H."/>
            <person name="Park Y.H."/>
        </authorList>
    </citation>
    <scope>NUCLEOTIDE SEQUENCE [LARGE SCALE GENOMIC DNA]</scope>
    <source>
        <strain evidence="1 2">HSL-3</strain>
    </source>
</reference>
<proteinExistence type="predicted"/>
<protein>
    <submittedName>
        <fullName evidence="1">Uncharacterized protein</fullName>
    </submittedName>
</protein>
<dbReference type="RefSeq" id="WP_135327045.1">
    <property type="nucleotide sequence ID" value="NZ_SRJC01000001.1"/>
</dbReference>
<gene>
    <name evidence="1" type="ORF">E4663_06775</name>
</gene>
<evidence type="ECO:0000313" key="1">
    <source>
        <dbReference type="EMBL" id="TGB04689.1"/>
    </source>
</evidence>
<organism evidence="1 2">
    <name type="scientific">Halobacillus salinus</name>
    <dbReference type="NCBI Taxonomy" id="192814"/>
    <lineage>
        <taxon>Bacteria</taxon>
        <taxon>Bacillati</taxon>
        <taxon>Bacillota</taxon>
        <taxon>Bacilli</taxon>
        <taxon>Bacillales</taxon>
        <taxon>Bacillaceae</taxon>
        <taxon>Halobacillus</taxon>
    </lineage>
</organism>
<keyword evidence="2" id="KW-1185">Reference proteome</keyword>
<sequence>MAKYELINVGGTMLKAAITNHSLSMGEKLGYLEKSQLTDLLELGAYKAIVYLAVIGPYPGEAVTVDAFEEYYSPSDERLRADYMRVLEACTLKEDNEFAKGLRNSLDRKAERDQPKIKSPKLTIECVEDRYVLYCLGAGIGEDVFWHYPIPDVERIYESKQALDAWKNNPATQGK</sequence>
<dbReference type="AlphaFoldDB" id="A0A4Z0H4H5"/>
<evidence type="ECO:0000313" key="2">
    <source>
        <dbReference type="Proteomes" id="UP000297982"/>
    </source>
</evidence>
<dbReference type="Proteomes" id="UP000297982">
    <property type="component" value="Unassembled WGS sequence"/>
</dbReference>
<dbReference type="EMBL" id="SRJC01000001">
    <property type="protein sequence ID" value="TGB04689.1"/>
    <property type="molecule type" value="Genomic_DNA"/>
</dbReference>
<comment type="caution">
    <text evidence="1">The sequence shown here is derived from an EMBL/GenBank/DDBJ whole genome shotgun (WGS) entry which is preliminary data.</text>
</comment>
<name>A0A4Z0H4H5_9BACI</name>
<accession>A0A4Z0H4H5</accession>